<dbReference type="PROSITE" id="PS52015">
    <property type="entry name" value="TONB_CTD"/>
    <property type="match status" value="1"/>
</dbReference>
<evidence type="ECO:0000256" key="2">
    <source>
        <dbReference type="ARBA" id="ARBA00006555"/>
    </source>
</evidence>
<dbReference type="PANTHER" id="PTHR33446">
    <property type="entry name" value="PROTEIN TONB-RELATED"/>
    <property type="match status" value="1"/>
</dbReference>
<dbReference type="EMBL" id="JAGSPN010000016">
    <property type="protein sequence ID" value="MBR7783914.1"/>
    <property type="molecule type" value="Genomic_DNA"/>
</dbReference>
<feature type="region of interest" description="Disordered" evidence="10">
    <location>
        <begin position="42"/>
        <end position="74"/>
    </location>
</feature>
<dbReference type="GO" id="GO:0015031">
    <property type="term" value="P:protein transport"/>
    <property type="evidence" value="ECO:0007669"/>
    <property type="project" value="UniProtKB-KW"/>
</dbReference>
<keyword evidence="9" id="KW-0472">Membrane</keyword>
<dbReference type="PANTHER" id="PTHR33446:SF2">
    <property type="entry name" value="PROTEIN TONB"/>
    <property type="match status" value="1"/>
</dbReference>
<feature type="compositionally biased region" description="Pro residues" evidence="10">
    <location>
        <begin position="51"/>
        <end position="67"/>
    </location>
</feature>
<keyword evidence="4" id="KW-1003">Cell membrane</keyword>
<evidence type="ECO:0000256" key="1">
    <source>
        <dbReference type="ARBA" id="ARBA00004383"/>
    </source>
</evidence>
<evidence type="ECO:0000259" key="11">
    <source>
        <dbReference type="PROSITE" id="PS52015"/>
    </source>
</evidence>
<dbReference type="NCBIfam" id="TIGR01352">
    <property type="entry name" value="tonB_Cterm"/>
    <property type="match status" value="1"/>
</dbReference>
<dbReference type="Pfam" id="PF03544">
    <property type="entry name" value="TonB_C"/>
    <property type="match status" value="1"/>
</dbReference>
<evidence type="ECO:0000256" key="10">
    <source>
        <dbReference type="SAM" id="MobiDB-lite"/>
    </source>
</evidence>
<gene>
    <name evidence="12" type="ORF">KDM89_17345</name>
</gene>
<reference evidence="12" key="1">
    <citation type="submission" date="2021-04" db="EMBL/GenBank/DDBJ databases">
        <title>novel species isolated from subtropical streams in China.</title>
        <authorList>
            <person name="Lu H."/>
        </authorList>
    </citation>
    <scope>NUCLEOTIDE SEQUENCE</scope>
    <source>
        <strain evidence="12">LFS511W</strain>
    </source>
</reference>
<dbReference type="Proteomes" id="UP000680067">
    <property type="component" value="Unassembled WGS sequence"/>
</dbReference>
<keyword evidence="7" id="KW-0653">Protein transport</keyword>
<evidence type="ECO:0000313" key="13">
    <source>
        <dbReference type="Proteomes" id="UP000680067"/>
    </source>
</evidence>
<dbReference type="AlphaFoldDB" id="A0A941DPQ8"/>
<dbReference type="Gene3D" id="3.30.1150.10">
    <property type="match status" value="1"/>
</dbReference>
<dbReference type="SUPFAM" id="SSF74653">
    <property type="entry name" value="TolA/TonB C-terminal domain"/>
    <property type="match status" value="1"/>
</dbReference>
<evidence type="ECO:0000256" key="9">
    <source>
        <dbReference type="ARBA" id="ARBA00023136"/>
    </source>
</evidence>
<proteinExistence type="inferred from homology"/>
<evidence type="ECO:0000256" key="8">
    <source>
        <dbReference type="ARBA" id="ARBA00022989"/>
    </source>
</evidence>
<keyword evidence="5" id="KW-0997">Cell inner membrane</keyword>
<evidence type="ECO:0000256" key="7">
    <source>
        <dbReference type="ARBA" id="ARBA00022927"/>
    </source>
</evidence>
<organism evidence="12 13">
    <name type="scientific">Undibacterium luofuense</name>
    <dbReference type="NCBI Taxonomy" id="2828733"/>
    <lineage>
        <taxon>Bacteria</taxon>
        <taxon>Pseudomonadati</taxon>
        <taxon>Pseudomonadota</taxon>
        <taxon>Betaproteobacteria</taxon>
        <taxon>Burkholderiales</taxon>
        <taxon>Oxalobacteraceae</taxon>
        <taxon>Undibacterium</taxon>
    </lineage>
</organism>
<evidence type="ECO:0000256" key="4">
    <source>
        <dbReference type="ARBA" id="ARBA00022475"/>
    </source>
</evidence>
<protein>
    <submittedName>
        <fullName evidence="12">TonB family protein</fullName>
    </submittedName>
</protein>
<dbReference type="GO" id="GO:0098797">
    <property type="term" value="C:plasma membrane protein complex"/>
    <property type="evidence" value="ECO:0007669"/>
    <property type="project" value="TreeGrafter"/>
</dbReference>
<dbReference type="GO" id="GO:0031992">
    <property type="term" value="F:energy transducer activity"/>
    <property type="evidence" value="ECO:0007669"/>
    <property type="project" value="TreeGrafter"/>
</dbReference>
<keyword evidence="6" id="KW-0812">Transmembrane</keyword>
<dbReference type="InterPro" id="IPR006260">
    <property type="entry name" value="TonB/TolA_C"/>
</dbReference>
<keyword evidence="3" id="KW-0813">Transport</keyword>
<feature type="region of interest" description="Disordered" evidence="10">
    <location>
        <begin position="92"/>
        <end position="138"/>
    </location>
</feature>
<keyword evidence="8" id="KW-1133">Transmembrane helix</keyword>
<sequence>MNIATQHTFGEKTGKFAAVAGLHIALVFGLIQGMQVFHTPAPPENTGTYLPPEPLKPFDPPPQPQPPASRLSDPVIHPFPIPDEFTTKETKTISDLPPLDPPCRPGECRKTDGGEQGGKPDIVTPQKPAGKTSPPVVDMQSCTKPVYPLASVRNGETGTVTLSMLIAPNGQVSDTRVDQSSGYKALDKAARSALSACHFQPAMRDGVAESAWVQIQYVWKLDDNGG</sequence>
<evidence type="ECO:0000256" key="3">
    <source>
        <dbReference type="ARBA" id="ARBA00022448"/>
    </source>
</evidence>
<dbReference type="GO" id="GO:0055085">
    <property type="term" value="P:transmembrane transport"/>
    <property type="evidence" value="ECO:0007669"/>
    <property type="project" value="InterPro"/>
</dbReference>
<comment type="subcellular location">
    <subcellularLocation>
        <location evidence="1">Cell inner membrane</location>
        <topology evidence="1">Single-pass membrane protein</topology>
        <orientation evidence="1">Periplasmic side</orientation>
    </subcellularLocation>
</comment>
<evidence type="ECO:0000256" key="5">
    <source>
        <dbReference type="ARBA" id="ARBA00022519"/>
    </source>
</evidence>
<feature type="domain" description="TonB C-terminal" evidence="11">
    <location>
        <begin position="132"/>
        <end position="226"/>
    </location>
</feature>
<evidence type="ECO:0000313" key="12">
    <source>
        <dbReference type="EMBL" id="MBR7783914.1"/>
    </source>
</evidence>
<keyword evidence="13" id="KW-1185">Reference proteome</keyword>
<dbReference type="InterPro" id="IPR037682">
    <property type="entry name" value="TonB_C"/>
</dbReference>
<name>A0A941DPQ8_9BURK</name>
<evidence type="ECO:0000256" key="6">
    <source>
        <dbReference type="ARBA" id="ARBA00022692"/>
    </source>
</evidence>
<dbReference type="InterPro" id="IPR051045">
    <property type="entry name" value="TonB-dependent_transducer"/>
</dbReference>
<accession>A0A941DPQ8</accession>
<comment type="caution">
    <text evidence="12">The sequence shown here is derived from an EMBL/GenBank/DDBJ whole genome shotgun (WGS) entry which is preliminary data.</text>
</comment>
<comment type="similarity">
    <text evidence="2">Belongs to the TonB family.</text>
</comment>
<dbReference type="RefSeq" id="WP_212689192.1">
    <property type="nucleotide sequence ID" value="NZ_JAGSPN010000016.1"/>
</dbReference>